<evidence type="ECO:0000256" key="4">
    <source>
        <dbReference type="ARBA" id="ARBA00023315"/>
    </source>
</evidence>
<dbReference type="GO" id="GO:0005737">
    <property type="term" value="C:cytoplasm"/>
    <property type="evidence" value="ECO:0007669"/>
    <property type="project" value="TreeGrafter"/>
</dbReference>
<comment type="function">
    <text evidence="5">Adds a myristoyl group to the N-terminal glycine residue of certain cellular proteins.</text>
</comment>
<dbReference type="FunFam" id="3.40.630.30:FF:000042">
    <property type="entry name" value="Glycylpeptide N-tetradecanoyltransferase"/>
    <property type="match status" value="1"/>
</dbReference>
<sequence length="455" mass="52814">MPNKRRNQVKSDTKNSSNNEVPEKNSDASSYPSAPHEAVEKSSEAELIKQLTSVMLTAPREISGMSVSKPAKKSKEDYKFWKTQPVPDLGEKISENEPIEPDQPISEIRKECYPLPAGFEWCNLDLNNPKELDELYVLLNENYVEDDEHIFRFSYSREFLKWTMQPPGWRPEWHVGVRVSKNKKLVGSIAGMPCDVRVYDKTRKMVEINFLCVHKRLRDKRMAPVLIKEITRRVNLHEIYQAVYTSGVVLPRPVGTCRYWHRPLNPRKLVDVSFSHLSRTMTLGRAIKLYRLPEENSLPGFRVLEDRDLSACRKLLSEYLEKQAKLYPIFSEEEFAHWFLPREGVVHSYVVEAVDTGKITDMVSFYSLPSSVMQHPRHNLLCAAYSFYHVATVTPWNTLIKEALIVAKQLGYDVFNALDLLENAKFFEDLKFGIGDGNLHYYLYNWRCPTFEPEE</sequence>
<gene>
    <name evidence="10" type="ORF">HDID_LOCUS10110</name>
</gene>
<dbReference type="WBParaSite" id="HDID_0001011201-mRNA-1">
    <property type="protein sequence ID" value="HDID_0001011201-mRNA-1"/>
    <property type="gene ID" value="HDID_0001011201"/>
</dbReference>
<evidence type="ECO:0000256" key="5">
    <source>
        <dbReference type="RuleBase" id="RU000586"/>
    </source>
</evidence>
<keyword evidence="3 5" id="KW-0808">Transferase</keyword>
<dbReference type="FunFam" id="3.40.630.170:FF:000001">
    <property type="entry name" value="Glycylpeptide N-tetradecanoyltransferase"/>
    <property type="match status" value="1"/>
</dbReference>
<dbReference type="InterPro" id="IPR000903">
    <property type="entry name" value="NMT"/>
</dbReference>
<dbReference type="InterPro" id="IPR022677">
    <property type="entry name" value="NMT_C"/>
</dbReference>
<dbReference type="OrthoDB" id="60315at2759"/>
<comment type="catalytic activity">
    <reaction evidence="5">
        <text>N-terminal glycyl-[protein] + tetradecanoyl-CoA = N-tetradecanoylglycyl-[protein] + CoA + H(+)</text>
        <dbReference type="Rhea" id="RHEA:15521"/>
        <dbReference type="Rhea" id="RHEA-COMP:12666"/>
        <dbReference type="Rhea" id="RHEA-COMP:12667"/>
        <dbReference type="ChEBI" id="CHEBI:15378"/>
        <dbReference type="ChEBI" id="CHEBI:57287"/>
        <dbReference type="ChEBI" id="CHEBI:57385"/>
        <dbReference type="ChEBI" id="CHEBI:64723"/>
        <dbReference type="ChEBI" id="CHEBI:133050"/>
        <dbReference type="EC" id="2.3.1.97"/>
    </reaction>
</comment>
<evidence type="ECO:0000313" key="11">
    <source>
        <dbReference type="Proteomes" id="UP000274504"/>
    </source>
</evidence>
<feature type="region of interest" description="Disordered" evidence="7">
    <location>
        <begin position="1"/>
        <end position="45"/>
    </location>
</feature>
<dbReference type="Pfam" id="PF01233">
    <property type="entry name" value="NMT"/>
    <property type="match status" value="1"/>
</dbReference>
<dbReference type="InterPro" id="IPR022676">
    <property type="entry name" value="NMT_N"/>
</dbReference>
<reference evidence="10 11" key="2">
    <citation type="submission" date="2018-11" db="EMBL/GenBank/DDBJ databases">
        <authorList>
            <consortium name="Pathogen Informatics"/>
        </authorList>
    </citation>
    <scope>NUCLEOTIDE SEQUENCE [LARGE SCALE GENOMIC DNA]</scope>
</reference>
<reference evidence="12" key="1">
    <citation type="submission" date="2017-02" db="UniProtKB">
        <authorList>
            <consortium name="WormBaseParasite"/>
        </authorList>
    </citation>
    <scope>IDENTIFICATION</scope>
</reference>
<accession>A0A0R3SWN8</accession>
<dbReference type="InterPro" id="IPR016181">
    <property type="entry name" value="Acyl_CoA_acyltransferase"/>
</dbReference>
<comment type="similarity">
    <text evidence="1 6">Belongs to the NMT family.</text>
</comment>
<dbReference type="InterPro" id="IPR022678">
    <property type="entry name" value="NMT_CS"/>
</dbReference>
<feature type="domain" description="Glycylpeptide N-tetradecanoyltransferase C-terminal" evidence="9">
    <location>
        <begin position="271"/>
        <end position="450"/>
    </location>
</feature>
<dbReference type="PROSITE" id="PS00976">
    <property type="entry name" value="NMT_2"/>
    <property type="match status" value="1"/>
</dbReference>
<dbReference type="SUPFAM" id="SSF55729">
    <property type="entry name" value="Acyl-CoA N-acyltransferases (Nat)"/>
    <property type="match status" value="2"/>
</dbReference>
<evidence type="ECO:0000259" key="8">
    <source>
        <dbReference type="Pfam" id="PF01233"/>
    </source>
</evidence>
<organism evidence="12">
    <name type="scientific">Hymenolepis diminuta</name>
    <name type="common">Rat tapeworm</name>
    <dbReference type="NCBI Taxonomy" id="6216"/>
    <lineage>
        <taxon>Eukaryota</taxon>
        <taxon>Metazoa</taxon>
        <taxon>Spiralia</taxon>
        <taxon>Lophotrochozoa</taxon>
        <taxon>Platyhelminthes</taxon>
        <taxon>Cestoda</taxon>
        <taxon>Eucestoda</taxon>
        <taxon>Cyclophyllidea</taxon>
        <taxon>Hymenolepididae</taxon>
        <taxon>Hymenolepis</taxon>
    </lineage>
</organism>
<dbReference type="Pfam" id="PF02799">
    <property type="entry name" value="NMT_C"/>
    <property type="match status" value="1"/>
</dbReference>
<dbReference type="EMBL" id="UYSG01011527">
    <property type="protein sequence ID" value="VDL62702.1"/>
    <property type="molecule type" value="Genomic_DNA"/>
</dbReference>
<evidence type="ECO:0000256" key="2">
    <source>
        <dbReference type="ARBA" id="ARBA00012923"/>
    </source>
</evidence>
<dbReference type="STRING" id="6216.A0A0R3SWN8"/>
<evidence type="ECO:0000259" key="9">
    <source>
        <dbReference type="Pfam" id="PF02799"/>
    </source>
</evidence>
<dbReference type="PANTHER" id="PTHR11377:SF5">
    <property type="entry name" value="GLYCYLPEPTIDE N-TETRADECANOYLTRANSFERASE"/>
    <property type="match status" value="1"/>
</dbReference>
<dbReference type="PIRSF" id="PIRSF015892">
    <property type="entry name" value="N-myristl_transf"/>
    <property type="match status" value="1"/>
</dbReference>
<name>A0A0R3SWN8_HYMDI</name>
<evidence type="ECO:0000256" key="6">
    <source>
        <dbReference type="RuleBase" id="RU004178"/>
    </source>
</evidence>
<evidence type="ECO:0000256" key="1">
    <source>
        <dbReference type="ARBA" id="ARBA00009469"/>
    </source>
</evidence>
<dbReference type="Proteomes" id="UP000274504">
    <property type="component" value="Unassembled WGS sequence"/>
</dbReference>
<dbReference type="PANTHER" id="PTHR11377">
    <property type="entry name" value="N-MYRISTOYL TRANSFERASE"/>
    <property type="match status" value="1"/>
</dbReference>
<dbReference type="GO" id="GO:0004379">
    <property type="term" value="F:glycylpeptide N-tetradecanoyltransferase activity"/>
    <property type="evidence" value="ECO:0007669"/>
    <property type="project" value="UniProtKB-EC"/>
</dbReference>
<protein>
    <recommendedName>
        <fullName evidence="2 5">Glycylpeptide N-tetradecanoyltransferase</fullName>
        <ecNumber evidence="2 5">2.3.1.97</ecNumber>
    </recommendedName>
</protein>
<evidence type="ECO:0000256" key="7">
    <source>
        <dbReference type="SAM" id="MobiDB-lite"/>
    </source>
</evidence>
<dbReference type="Gene3D" id="3.40.630.170">
    <property type="match status" value="1"/>
</dbReference>
<dbReference type="AlphaFoldDB" id="A0A0R3SWN8"/>
<keyword evidence="4 5" id="KW-0012">Acyltransferase</keyword>
<dbReference type="EC" id="2.3.1.97" evidence="2 5"/>
<evidence type="ECO:0000256" key="3">
    <source>
        <dbReference type="ARBA" id="ARBA00022679"/>
    </source>
</evidence>
<evidence type="ECO:0000313" key="12">
    <source>
        <dbReference type="WBParaSite" id="HDID_0001011201-mRNA-1"/>
    </source>
</evidence>
<evidence type="ECO:0000313" key="10">
    <source>
        <dbReference type="EMBL" id="VDL62702.1"/>
    </source>
</evidence>
<feature type="domain" description="Glycylpeptide N-tetradecanoyltransferase N-terminal" evidence="8">
    <location>
        <begin position="98"/>
        <end position="257"/>
    </location>
</feature>
<proteinExistence type="inferred from homology"/>
<dbReference type="PROSITE" id="PS00975">
    <property type="entry name" value="NMT_1"/>
    <property type="match status" value="1"/>
</dbReference>